<dbReference type="Proteomes" id="UP000799753">
    <property type="component" value="Unassembled WGS sequence"/>
</dbReference>
<dbReference type="AlphaFoldDB" id="A0A6A6RP15"/>
<sequence>MIYYGCSSTELENEVRRRHFQPIGDDDALSEGLCVLDETQGSEGTAVETTALSASYDPLDDFTTFTWGASERLLMVKAQRPRAAFGKTVSADLLIGEKIIYWTMNTFFPIVQLFFESGLSCTIEGAQLSGTFVGMDKNLYSRLTDLSHEENGQLLKQTLPEKFTTPKLAIRIVDAQLACRSSIAVKQTLPRIRRERSSLGKPRATIFHEDHVVVGLRLDGMKEMGYVWARVSQERVTVKQKTWGNVRVAGLAEALEDVVVPFLGFPQKVTKPGGQVGIVTKRSLIRDLEL</sequence>
<keyword evidence="2" id="KW-1185">Reference proteome</keyword>
<proteinExistence type="predicted"/>
<reference evidence="1" key="1">
    <citation type="journal article" date="2020" name="Stud. Mycol.">
        <title>101 Dothideomycetes genomes: a test case for predicting lifestyles and emergence of pathogens.</title>
        <authorList>
            <person name="Haridas S."/>
            <person name="Albert R."/>
            <person name="Binder M."/>
            <person name="Bloem J."/>
            <person name="Labutti K."/>
            <person name="Salamov A."/>
            <person name="Andreopoulos B."/>
            <person name="Baker S."/>
            <person name="Barry K."/>
            <person name="Bills G."/>
            <person name="Bluhm B."/>
            <person name="Cannon C."/>
            <person name="Castanera R."/>
            <person name="Culley D."/>
            <person name="Daum C."/>
            <person name="Ezra D."/>
            <person name="Gonzalez J."/>
            <person name="Henrissat B."/>
            <person name="Kuo A."/>
            <person name="Liang C."/>
            <person name="Lipzen A."/>
            <person name="Lutzoni F."/>
            <person name="Magnuson J."/>
            <person name="Mondo S."/>
            <person name="Nolan M."/>
            <person name="Ohm R."/>
            <person name="Pangilinan J."/>
            <person name="Park H.-J."/>
            <person name="Ramirez L."/>
            <person name="Alfaro M."/>
            <person name="Sun H."/>
            <person name="Tritt A."/>
            <person name="Yoshinaga Y."/>
            <person name="Zwiers L.-H."/>
            <person name="Turgeon B."/>
            <person name="Goodwin S."/>
            <person name="Spatafora J."/>
            <person name="Crous P."/>
            <person name="Grigoriev I."/>
        </authorList>
    </citation>
    <scope>NUCLEOTIDE SEQUENCE</scope>
    <source>
        <strain evidence="1">CBS 473.64</strain>
    </source>
</reference>
<name>A0A6A6RP15_9PLEO</name>
<organism evidence="1 2">
    <name type="scientific">Massarina eburnea CBS 473.64</name>
    <dbReference type="NCBI Taxonomy" id="1395130"/>
    <lineage>
        <taxon>Eukaryota</taxon>
        <taxon>Fungi</taxon>
        <taxon>Dikarya</taxon>
        <taxon>Ascomycota</taxon>
        <taxon>Pezizomycotina</taxon>
        <taxon>Dothideomycetes</taxon>
        <taxon>Pleosporomycetidae</taxon>
        <taxon>Pleosporales</taxon>
        <taxon>Massarineae</taxon>
        <taxon>Massarinaceae</taxon>
        <taxon>Massarina</taxon>
    </lineage>
</organism>
<accession>A0A6A6RP15</accession>
<evidence type="ECO:0000313" key="2">
    <source>
        <dbReference type="Proteomes" id="UP000799753"/>
    </source>
</evidence>
<gene>
    <name evidence="1" type="ORF">P280DRAFT_553303</name>
</gene>
<protein>
    <submittedName>
        <fullName evidence="1">Uncharacterized protein</fullName>
    </submittedName>
</protein>
<dbReference type="EMBL" id="MU006800">
    <property type="protein sequence ID" value="KAF2636243.1"/>
    <property type="molecule type" value="Genomic_DNA"/>
</dbReference>
<dbReference type="OrthoDB" id="5356769at2759"/>
<evidence type="ECO:0000313" key="1">
    <source>
        <dbReference type="EMBL" id="KAF2636243.1"/>
    </source>
</evidence>